<name>A0A540W4X3_9ACTN</name>
<accession>A0A540W4X3</accession>
<sequence>MDQAPKLGRAQPGEHLDELTTLRRQHLHDQANAAAPTGLRDSLYRQRAHAIRHGRNLLGGDARHAMASPVIGHSQPHSAVRAASNCIGTFDITAGQIRQKRHQFNRLGTA</sequence>
<comment type="caution">
    <text evidence="1">The sequence shown here is derived from an EMBL/GenBank/DDBJ whole genome shotgun (WGS) entry which is preliminary data.</text>
</comment>
<evidence type="ECO:0000313" key="2">
    <source>
        <dbReference type="Proteomes" id="UP000319103"/>
    </source>
</evidence>
<dbReference type="Proteomes" id="UP000319103">
    <property type="component" value="Unassembled WGS sequence"/>
</dbReference>
<keyword evidence="2" id="KW-1185">Reference proteome</keyword>
<gene>
    <name evidence="1" type="ORF">E6W39_19745</name>
</gene>
<proteinExistence type="predicted"/>
<dbReference type="RefSeq" id="WP_141634648.1">
    <property type="nucleotide sequence ID" value="NZ_VIGB01000003.1"/>
</dbReference>
<dbReference type="AlphaFoldDB" id="A0A540W4X3"/>
<protein>
    <submittedName>
        <fullName evidence="1">Uncharacterized protein</fullName>
    </submittedName>
</protein>
<evidence type="ECO:0000313" key="1">
    <source>
        <dbReference type="EMBL" id="TQF04056.1"/>
    </source>
</evidence>
<organism evidence="1 2">
    <name type="scientific">Kitasatospora acidiphila</name>
    <dbReference type="NCBI Taxonomy" id="2567942"/>
    <lineage>
        <taxon>Bacteria</taxon>
        <taxon>Bacillati</taxon>
        <taxon>Actinomycetota</taxon>
        <taxon>Actinomycetes</taxon>
        <taxon>Kitasatosporales</taxon>
        <taxon>Streptomycetaceae</taxon>
        <taxon>Kitasatospora</taxon>
    </lineage>
</organism>
<dbReference type="EMBL" id="VIGB01000003">
    <property type="protein sequence ID" value="TQF04056.1"/>
    <property type="molecule type" value="Genomic_DNA"/>
</dbReference>
<reference evidence="1 2" key="1">
    <citation type="submission" date="2019-06" db="EMBL/GenBank/DDBJ databases">
        <title>Description of Kitasatospora acidophila sp. nov. isolated from pine grove soil, and reclassification of Streptomyces novaecaesareae to Kitasatospora novaeceasareae comb. nov.</title>
        <authorList>
            <person name="Kim M.J."/>
        </authorList>
    </citation>
    <scope>NUCLEOTIDE SEQUENCE [LARGE SCALE GENOMIC DNA]</scope>
    <source>
        <strain evidence="1 2">MMS16-CNU292</strain>
    </source>
</reference>